<keyword evidence="4" id="KW-1185">Reference proteome</keyword>
<dbReference type="InterPro" id="IPR021102">
    <property type="entry name" value="PNGase_A"/>
</dbReference>
<proteinExistence type="predicted"/>
<name>F4RW88_MELLP</name>
<reference evidence="4" key="1">
    <citation type="journal article" date="2011" name="Proc. Natl. Acad. Sci. U.S.A.">
        <title>Obligate biotrophy features unraveled by the genomic analysis of rust fungi.</title>
        <authorList>
            <person name="Duplessis S."/>
            <person name="Cuomo C.A."/>
            <person name="Lin Y.-C."/>
            <person name="Aerts A."/>
            <person name="Tisserant E."/>
            <person name="Veneault-Fourrey C."/>
            <person name="Joly D.L."/>
            <person name="Hacquard S."/>
            <person name="Amselem J."/>
            <person name="Cantarel B.L."/>
            <person name="Chiu R."/>
            <person name="Coutinho P.M."/>
            <person name="Feau N."/>
            <person name="Field M."/>
            <person name="Frey P."/>
            <person name="Gelhaye E."/>
            <person name="Goldberg J."/>
            <person name="Grabherr M.G."/>
            <person name="Kodira C.D."/>
            <person name="Kohler A."/>
            <person name="Kuees U."/>
            <person name="Lindquist E.A."/>
            <person name="Lucas S.M."/>
            <person name="Mago R."/>
            <person name="Mauceli E."/>
            <person name="Morin E."/>
            <person name="Murat C."/>
            <person name="Pangilinan J.L."/>
            <person name="Park R."/>
            <person name="Pearson M."/>
            <person name="Quesneville H."/>
            <person name="Rouhier N."/>
            <person name="Sakthikumar S."/>
            <person name="Salamov A.A."/>
            <person name="Schmutz J."/>
            <person name="Selles B."/>
            <person name="Shapiro H."/>
            <person name="Tanguay P."/>
            <person name="Tuskan G.A."/>
            <person name="Henrissat B."/>
            <person name="Van de Peer Y."/>
            <person name="Rouze P."/>
            <person name="Ellis J.G."/>
            <person name="Dodds P.N."/>
            <person name="Schein J.E."/>
            <person name="Zhong S."/>
            <person name="Hamelin R.C."/>
            <person name="Grigoriev I.V."/>
            <person name="Szabo L.J."/>
            <person name="Martin F."/>
        </authorList>
    </citation>
    <scope>NUCLEOTIDE SEQUENCE [LARGE SCALE GENOMIC DNA]</scope>
    <source>
        <strain evidence="4">98AG31 / pathotype 3-4-7</strain>
    </source>
</reference>
<protein>
    <recommendedName>
        <fullName evidence="2">Peptide N-acetyl-beta-D-glucosaminyl asparaginase amidase A N-terminal domain-containing protein</fullName>
    </recommendedName>
</protein>
<gene>
    <name evidence="3" type="ORF">MELLADRAFT_90243</name>
</gene>
<dbReference type="AlphaFoldDB" id="F4RW88"/>
<dbReference type="Pfam" id="PF12222">
    <property type="entry name" value="PNGaseA"/>
    <property type="match status" value="1"/>
</dbReference>
<dbReference type="Pfam" id="PF25156">
    <property type="entry name" value="PNGase_A_C"/>
    <property type="match status" value="1"/>
</dbReference>
<evidence type="ECO:0000313" key="4">
    <source>
        <dbReference type="Proteomes" id="UP000001072"/>
    </source>
</evidence>
<sequence length="607" mass="66426">MTCNTLFKLFLAVYFFIGEVVPSPHLNSRQVQHRPDALVNFEVMAPPVVPKDGKFCDVKLIEHTFVSSYGHPATVNFVPPTNCGPVGSWASVVFTLTATSQGRQYDRLAQLFLNNVEIWRTSTPEPIKRGIIWTVDRDVTRYMPLLSKPNPLTLSLNNTVYPTENLTGQFEVTLSARFYAPTTAFPAVAQLGQIVPLGYDEGSKIEKPLTLPKNTATAFVEIFASGSQQEEFWLQYTNVPDKLLPRLDPKNTGSYRGGGPYREVQLLIDGQLAGVVYPFPVIYTGGILLTWWRPIAAIGASNAPSYTLDITPFVPLLTDDKNHNFTIMIGGQEPGLSKPSWVLSGSVGITLDPSGTRTTGTLDSVVTKPYQKSTPLPDDAQGRINFKTEASRQLSLKATVITGTKGKQSVTVTQDFKFSNTQIITASGDYSNMIQSSEGLSQSVHNGVPLLQDKFSYPMNLTMIQTAPSANLSIFSGQLSHGYTRTEDHIYPAGSKSDIVNTQNSEGNLHFDGKGQAISGIGRTSQQYTFKNKGGDYSRDVEIFNITNVIRNKISGSLALPAKPDGANPNQVMLPASLTQDLPRVTTDSFGNTFLDSPVTLIHKLHH</sequence>
<evidence type="ECO:0000313" key="3">
    <source>
        <dbReference type="EMBL" id="EGG03240.1"/>
    </source>
</evidence>
<dbReference type="PANTHER" id="PTHR31104">
    <property type="entry name" value="PEPTIDE-N4-(N-ACETYL-BETA-GLUCOSAMINYL)ASPARAGINE AMIDASE A PROTEIN"/>
    <property type="match status" value="1"/>
</dbReference>
<accession>F4RW88</accession>
<dbReference type="KEGG" id="mlr:MELLADRAFT_90243"/>
<dbReference type="GeneID" id="18935500"/>
<dbReference type="HOGENOM" id="CLU_011027_2_0_1"/>
<dbReference type="InterPro" id="IPR056948">
    <property type="entry name" value="PNGaseA_N"/>
</dbReference>
<dbReference type="OrthoDB" id="1612078at2759"/>
<dbReference type="VEuPathDB" id="FungiDB:MELLADRAFT_90243"/>
<evidence type="ECO:0000259" key="2">
    <source>
        <dbReference type="Pfam" id="PF12222"/>
    </source>
</evidence>
<feature type="chain" id="PRO_5003315556" description="Peptide N-acetyl-beta-D-glucosaminyl asparaginase amidase A N-terminal domain-containing protein" evidence="1">
    <location>
        <begin position="23"/>
        <end position="607"/>
    </location>
</feature>
<evidence type="ECO:0000256" key="1">
    <source>
        <dbReference type="SAM" id="SignalP"/>
    </source>
</evidence>
<dbReference type="RefSeq" id="XP_007413375.1">
    <property type="nucleotide sequence ID" value="XM_007413313.1"/>
</dbReference>
<dbReference type="EMBL" id="GL883125">
    <property type="protein sequence ID" value="EGG03240.1"/>
    <property type="molecule type" value="Genomic_DNA"/>
</dbReference>
<feature type="domain" description="Peptide N-acetyl-beta-D-glucosaminyl asparaginase amidase A N-terminal" evidence="2">
    <location>
        <begin position="50"/>
        <end position="363"/>
    </location>
</feature>
<keyword evidence="1" id="KW-0732">Signal</keyword>
<feature type="signal peptide" evidence="1">
    <location>
        <begin position="1"/>
        <end position="22"/>
    </location>
</feature>
<dbReference type="InParanoid" id="F4RW88"/>
<organism evidence="4">
    <name type="scientific">Melampsora larici-populina (strain 98AG31 / pathotype 3-4-7)</name>
    <name type="common">Poplar leaf rust fungus</name>
    <dbReference type="NCBI Taxonomy" id="747676"/>
    <lineage>
        <taxon>Eukaryota</taxon>
        <taxon>Fungi</taxon>
        <taxon>Dikarya</taxon>
        <taxon>Basidiomycota</taxon>
        <taxon>Pucciniomycotina</taxon>
        <taxon>Pucciniomycetes</taxon>
        <taxon>Pucciniales</taxon>
        <taxon>Melampsoraceae</taxon>
        <taxon>Melampsora</taxon>
    </lineage>
</organism>
<dbReference type="eggNOG" id="ENOG502QSXK">
    <property type="taxonomic scope" value="Eukaryota"/>
</dbReference>
<dbReference type="Proteomes" id="UP000001072">
    <property type="component" value="Unassembled WGS sequence"/>
</dbReference>